<dbReference type="CDD" id="cd06170">
    <property type="entry name" value="LuxR_C_like"/>
    <property type="match status" value="2"/>
</dbReference>
<organism evidence="5 6">
    <name type="scientific">Phytohabitans aurantiacus</name>
    <dbReference type="NCBI Taxonomy" id="3016789"/>
    <lineage>
        <taxon>Bacteria</taxon>
        <taxon>Bacillati</taxon>
        <taxon>Actinomycetota</taxon>
        <taxon>Actinomycetes</taxon>
        <taxon>Micromonosporales</taxon>
        <taxon>Micromonosporaceae</taxon>
    </lineage>
</organism>
<feature type="domain" description="Response regulatory" evidence="4">
    <location>
        <begin position="2"/>
        <end position="118"/>
    </location>
</feature>
<dbReference type="PRINTS" id="PR00038">
    <property type="entry name" value="HTHLUXR"/>
</dbReference>
<evidence type="ECO:0000256" key="1">
    <source>
        <dbReference type="ARBA" id="ARBA00023125"/>
    </source>
</evidence>
<evidence type="ECO:0000313" key="5">
    <source>
        <dbReference type="EMBL" id="GLH97484.1"/>
    </source>
</evidence>
<dbReference type="Gene3D" id="3.40.50.2300">
    <property type="match status" value="1"/>
</dbReference>
<sequence>MTVVAHSGRRLFRDALVAWLGRQSRFDVVGQASDVAELPRLCALRTPDLVLVDGGSDVVATLGSLTEIRGGCGRTRIIVICDEVPAAAVVAARRAGVDALVPGALGLDALLSVLHQQARGPRAGVTVPTPGGLTPREREILSLLGAGHPARRIAAMLGSSVGAVENTKRHIYAKLNVATQCQAVARAAALGLVPARRAPVRPDQPTRVPELTAREADILRSIAMGHSVRQTAALLEIAEKTVENTQARLFLKLGTHNRAGAIGAAHGMGLLDHLVPEA</sequence>
<accession>A0ABQ5QUT3</accession>
<comment type="caution">
    <text evidence="5">The sequence shown here is derived from an EMBL/GenBank/DDBJ whole genome shotgun (WGS) entry which is preliminary data.</text>
</comment>
<dbReference type="SUPFAM" id="SSF52172">
    <property type="entry name" value="CheY-like"/>
    <property type="match status" value="1"/>
</dbReference>
<dbReference type="InterPro" id="IPR016032">
    <property type="entry name" value="Sig_transdc_resp-reg_C-effctor"/>
</dbReference>
<proteinExistence type="predicted"/>
<keyword evidence="2" id="KW-0597">Phosphoprotein</keyword>
<dbReference type="PROSITE" id="PS50043">
    <property type="entry name" value="HTH_LUXR_2"/>
    <property type="match status" value="2"/>
</dbReference>
<reference evidence="5" key="1">
    <citation type="submission" date="2022-12" db="EMBL/GenBank/DDBJ databases">
        <title>New Phytohabitans aurantiacus sp. RD004123 nov., an actinomycete isolated from soil.</title>
        <authorList>
            <person name="Triningsih D.W."/>
            <person name="Harunari E."/>
            <person name="Igarashi Y."/>
        </authorList>
    </citation>
    <scope>NUCLEOTIDE SEQUENCE</scope>
    <source>
        <strain evidence="5">RD004123</strain>
    </source>
</reference>
<gene>
    <name evidence="5" type="ORF">Pa4123_27590</name>
</gene>
<dbReference type="Proteomes" id="UP001144280">
    <property type="component" value="Unassembled WGS sequence"/>
</dbReference>
<evidence type="ECO:0000256" key="2">
    <source>
        <dbReference type="PROSITE-ProRule" id="PRU00169"/>
    </source>
</evidence>
<dbReference type="SMART" id="SM00421">
    <property type="entry name" value="HTH_LUXR"/>
    <property type="match status" value="2"/>
</dbReference>
<evidence type="ECO:0008006" key="7">
    <source>
        <dbReference type="Google" id="ProtNLM"/>
    </source>
</evidence>
<dbReference type="Pfam" id="PF00196">
    <property type="entry name" value="GerE"/>
    <property type="match status" value="2"/>
</dbReference>
<dbReference type="InterPro" id="IPR011006">
    <property type="entry name" value="CheY-like_superfamily"/>
</dbReference>
<name>A0ABQ5QUT3_9ACTN</name>
<keyword evidence="1" id="KW-0238">DNA-binding</keyword>
<dbReference type="Gene3D" id="1.10.10.10">
    <property type="entry name" value="Winged helix-like DNA-binding domain superfamily/Winged helix DNA-binding domain"/>
    <property type="match status" value="2"/>
</dbReference>
<keyword evidence="6" id="KW-1185">Reference proteome</keyword>
<evidence type="ECO:0000259" key="3">
    <source>
        <dbReference type="PROSITE" id="PS50043"/>
    </source>
</evidence>
<evidence type="ECO:0000313" key="6">
    <source>
        <dbReference type="Proteomes" id="UP001144280"/>
    </source>
</evidence>
<feature type="domain" description="HTH luxR-type" evidence="3">
    <location>
        <begin position="204"/>
        <end position="269"/>
    </location>
</feature>
<dbReference type="InterPro" id="IPR039420">
    <property type="entry name" value="WalR-like"/>
</dbReference>
<dbReference type="SUPFAM" id="SSF46894">
    <property type="entry name" value="C-terminal effector domain of the bipartite response regulators"/>
    <property type="match status" value="2"/>
</dbReference>
<dbReference type="InterPro" id="IPR000792">
    <property type="entry name" value="Tscrpt_reg_LuxR_C"/>
</dbReference>
<evidence type="ECO:0000259" key="4">
    <source>
        <dbReference type="PROSITE" id="PS50110"/>
    </source>
</evidence>
<feature type="domain" description="HTH luxR-type" evidence="3">
    <location>
        <begin position="126"/>
        <end position="191"/>
    </location>
</feature>
<dbReference type="InterPro" id="IPR036388">
    <property type="entry name" value="WH-like_DNA-bd_sf"/>
</dbReference>
<dbReference type="InterPro" id="IPR001789">
    <property type="entry name" value="Sig_transdc_resp-reg_receiver"/>
</dbReference>
<dbReference type="EMBL" id="BSDI01000011">
    <property type="protein sequence ID" value="GLH97484.1"/>
    <property type="molecule type" value="Genomic_DNA"/>
</dbReference>
<dbReference type="PANTHER" id="PTHR43214">
    <property type="entry name" value="TWO-COMPONENT RESPONSE REGULATOR"/>
    <property type="match status" value="1"/>
</dbReference>
<protein>
    <recommendedName>
        <fullName evidence="7">DNA-binding response regulator</fullName>
    </recommendedName>
</protein>
<dbReference type="PROSITE" id="PS50110">
    <property type="entry name" value="RESPONSE_REGULATORY"/>
    <property type="match status" value="1"/>
</dbReference>
<feature type="modified residue" description="4-aspartylphosphate" evidence="2">
    <location>
        <position position="53"/>
    </location>
</feature>